<evidence type="ECO:0000259" key="1">
    <source>
        <dbReference type="Pfam" id="PF20004"/>
    </source>
</evidence>
<dbReference type="KEGG" id="lcre:Pla8534_26740"/>
<proteinExistence type="predicted"/>
<reference evidence="2 3" key="1">
    <citation type="submission" date="2019-02" db="EMBL/GenBank/DDBJ databases">
        <title>Deep-cultivation of Planctomycetes and their phenomic and genomic characterization uncovers novel biology.</title>
        <authorList>
            <person name="Wiegand S."/>
            <person name="Jogler M."/>
            <person name="Boedeker C."/>
            <person name="Pinto D."/>
            <person name="Vollmers J."/>
            <person name="Rivas-Marin E."/>
            <person name="Kohn T."/>
            <person name="Peeters S.H."/>
            <person name="Heuer A."/>
            <person name="Rast P."/>
            <person name="Oberbeckmann S."/>
            <person name="Bunk B."/>
            <person name="Jeske O."/>
            <person name="Meyerdierks A."/>
            <person name="Storesund J.E."/>
            <person name="Kallscheuer N."/>
            <person name="Luecker S."/>
            <person name="Lage O.M."/>
            <person name="Pohl T."/>
            <person name="Merkel B.J."/>
            <person name="Hornburger P."/>
            <person name="Mueller R.-W."/>
            <person name="Bruemmer F."/>
            <person name="Labrenz M."/>
            <person name="Spormann A.M."/>
            <person name="Op den Camp H."/>
            <person name="Overmann J."/>
            <person name="Amann R."/>
            <person name="Jetten M.S.M."/>
            <person name="Mascher T."/>
            <person name="Medema M.H."/>
            <person name="Devos D.P."/>
            <person name="Kaster A.-K."/>
            <person name="Ovreas L."/>
            <person name="Rohde M."/>
            <person name="Galperin M.Y."/>
            <person name="Jogler C."/>
        </authorList>
    </citation>
    <scope>NUCLEOTIDE SEQUENCE [LARGE SCALE GENOMIC DNA]</scope>
    <source>
        <strain evidence="2 3">Pla85_3_4</strain>
    </source>
</reference>
<accession>A0A518DSQ2</accession>
<evidence type="ECO:0000313" key="2">
    <source>
        <dbReference type="EMBL" id="QDU94866.1"/>
    </source>
</evidence>
<feature type="domain" description="FtsH ternary system" evidence="1">
    <location>
        <begin position="5"/>
        <end position="358"/>
    </location>
</feature>
<dbReference type="OrthoDB" id="263180at2"/>
<evidence type="ECO:0000313" key="3">
    <source>
        <dbReference type="Proteomes" id="UP000317648"/>
    </source>
</evidence>
<dbReference type="AlphaFoldDB" id="A0A518DSQ2"/>
<dbReference type="RefSeq" id="WP_145053634.1">
    <property type="nucleotide sequence ID" value="NZ_CP036433.1"/>
</dbReference>
<name>A0A518DSQ2_9BACT</name>
<sequence length="362" mass="40890">MLSLTRFEANLMHITHAVLQRAPVDTVLPLLLRSCPTPAGLSREAIDLLSDTLNKGVVRLLAHTGGWRKEKRLRGDKVQTGRIWECQPPQNLGLAFSGYSLQLLMALTGGNLGDAQWRWRPSGTPQSGDELLLFLAMEAFQETAVGDALRRQQAVQQHALCRLAFPGQFADLFENDEPNDDDAPRHGQEKPLRWAVWFSPPGVYLLECLQSRLAQHWIQLEQKKRHVTRCDAMRGLGAAQLQVLGDFWLQVEQADRRDLAGFLLATAQKLLQRQPTAGDWTASLDIAGLRIADRFRSYDAALAFLRWMPRFAAWRDRALAIGYWDEGYAAAQAWKAEWEEKQGDRLCETAAAMVQEREPLQV</sequence>
<protein>
    <recommendedName>
        <fullName evidence="1">FtsH ternary system domain-containing protein</fullName>
    </recommendedName>
</protein>
<organism evidence="2 3">
    <name type="scientific">Lignipirellula cremea</name>
    <dbReference type="NCBI Taxonomy" id="2528010"/>
    <lineage>
        <taxon>Bacteria</taxon>
        <taxon>Pseudomonadati</taxon>
        <taxon>Planctomycetota</taxon>
        <taxon>Planctomycetia</taxon>
        <taxon>Pirellulales</taxon>
        <taxon>Pirellulaceae</taxon>
        <taxon>Lignipirellula</taxon>
    </lineage>
</organism>
<dbReference type="Pfam" id="PF20004">
    <property type="entry name" value="fvmX6"/>
    <property type="match status" value="1"/>
</dbReference>
<gene>
    <name evidence="2" type="ORF">Pla8534_26740</name>
</gene>
<dbReference type="InterPro" id="IPR045485">
    <property type="entry name" value="fvmX6"/>
</dbReference>
<keyword evidence="3" id="KW-1185">Reference proteome</keyword>
<dbReference type="Proteomes" id="UP000317648">
    <property type="component" value="Chromosome"/>
</dbReference>
<dbReference type="EMBL" id="CP036433">
    <property type="protein sequence ID" value="QDU94866.1"/>
    <property type="molecule type" value="Genomic_DNA"/>
</dbReference>